<protein>
    <submittedName>
        <fullName evidence="1">Uncharacterized protein</fullName>
    </submittedName>
</protein>
<sequence>MPWIPDPACGDWVRAGLDPEGDGRWTIHTVVPRGFEAYARVLHPLRREDDGADVRWSQVAAAFGTSMSPTADLDRLCRRPRSGNEDVVTPQGEALKAPVEGLVPADLLAVLAGHLARHTSTPDRGVVGVWEGIGGLVSSAGRDSFVAWTPVWWLRWLVVPAWKLIRAARRAVVELRHRRRFRGNVEFGLAPPDPDAPAPGTGILAADAAAGPRLELPYRSHILFAVGIERFTGPGWIEDAPWLDDLDRRQQDPRTPAVFWPEDRLWVATNDVDDAWTLVGGSRALVDALVGDPALEALELPAGAVIEHAAPER</sequence>
<accession>A0ABX5EGX5</accession>
<dbReference type="Proteomes" id="UP000239895">
    <property type="component" value="Unassembled WGS sequence"/>
</dbReference>
<organism evidence="1 2">
    <name type="scientific">Isoptericola halotolerans</name>
    <dbReference type="NCBI Taxonomy" id="300560"/>
    <lineage>
        <taxon>Bacteria</taxon>
        <taxon>Bacillati</taxon>
        <taxon>Actinomycetota</taxon>
        <taxon>Actinomycetes</taxon>
        <taxon>Micrococcales</taxon>
        <taxon>Promicromonosporaceae</taxon>
        <taxon>Isoptericola</taxon>
    </lineage>
</organism>
<name>A0ABX5EGX5_9MICO</name>
<dbReference type="EMBL" id="PVTX01000003">
    <property type="protein sequence ID" value="PRZ08267.1"/>
    <property type="molecule type" value="Genomic_DNA"/>
</dbReference>
<reference evidence="1 2" key="1">
    <citation type="submission" date="2018-03" db="EMBL/GenBank/DDBJ databases">
        <title>Comparative analysis of microorganisms from saline springs in Andes Mountain Range, Colombia.</title>
        <authorList>
            <person name="Rubin E."/>
        </authorList>
    </citation>
    <scope>NUCLEOTIDE SEQUENCE [LARGE SCALE GENOMIC DNA]</scope>
    <source>
        <strain evidence="1 2">CG 23</strain>
    </source>
</reference>
<keyword evidence="2" id="KW-1185">Reference proteome</keyword>
<proteinExistence type="predicted"/>
<gene>
    <name evidence="1" type="ORF">BCL65_103195</name>
</gene>
<comment type="caution">
    <text evidence="1">The sequence shown here is derived from an EMBL/GenBank/DDBJ whole genome shotgun (WGS) entry which is preliminary data.</text>
</comment>
<evidence type="ECO:0000313" key="2">
    <source>
        <dbReference type="Proteomes" id="UP000239895"/>
    </source>
</evidence>
<evidence type="ECO:0000313" key="1">
    <source>
        <dbReference type="EMBL" id="PRZ08267.1"/>
    </source>
</evidence>